<dbReference type="OrthoDB" id="1895098at2759"/>
<evidence type="ECO:0000259" key="5">
    <source>
        <dbReference type="PROSITE" id="PS50966"/>
    </source>
</evidence>
<evidence type="ECO:0000256" key="2">
    <source>
        <dbReference type="ARBA" id="ARBA00022771"/>
    </source>
</evidence>
<evidence type="ECO:0000256" key="1">
    <source>
        <dbReference type="ARBA" id="ARBA00022723"/>
    </source>
</evidence>
<dbReference type="Proteomes" id="UP000504603">
    <property type="component" value="Unplaced"/>
</dbReference>
<protein>
    <submittedName>
        <fullName evidence="7">Uncharacterized protein LOC111022299</fullName>
    </submittedName>
</protein>
<dbReference type="GO" id="GO:0008270">
    <property type="term" value="F:zinc ion binding"/>
    <property type="evidence" value="ECO:0007669"/>
    <property type="project" value="UniProtKB-KW"/>
</dbReference>
<dbReference type="RefSeq" id="XP_022155156.1">
    <property type="nucleotide sequence ID" value="XM_022299464.1"/>
</dbReference>
<accession>A0A6J1DQV1</accession>
<dbReference type="InterPro" id="IPR007527">
    <property type="entry name" value="Znf_SWIM"/>
</dbReference>
<name>A0A6J1DQV1_MOMCH</name>
<dbReference type="AlphaFoldDB" id="A0A6J1DQV1"/>
<sequence length="281" mass="32974">MNLNDKFKIRSEGVEWLYLLAAKAFKKSTFRYYWNQLAGFPELRQYLEELGFDKWSRAYQPRLRYNQTTTNIAESMNAVLVHARYLPVTTLLEHCGALLQRWYYEQRTYASTRASILTDYVEGIVKSAVEQARQHTIRPIDNYEYEVHDGNSKVRVNLNSKSCTCKQFDYYQIPCSHAVVATMHRNVSIYTLCSPKYKLETLLNTYAEPIYPLGDEEDWPLPDDFVEYTIEPPKFVARVGRRQTVRIPSAGEPQQIHKYSRCGMQVHNRKTCRQPLRTTES</sequence>
<dbReference type="KEGG" id="mcha:111022299"/>
<reference evidence="7" key="1">
    <citation type="submission" date="2025-08" db="UniProtKB">
        <authorList>
            <consortium name="RefSeq"/>
        </authorList>
    </citation>
    <scope>IDENTIFICATION</scope>
    <source>
        <strain evidence="7">OHB3-1</strain>
    </source>
</reference>
<gene>
    <name evidence="7" type="primary">LOC111022299</name>
</gene>
<evidence type="ECO:0000256" key="4">
    <source>
        <dbReference type="PROSITE-ProRule" id="PRU00325"/>
    </source>
</evidence>
<evidence type="ECO:0000313" key="6">
    <source>
        <dbReference type="Proteomes" id="UP000504603"/>
    </source>
</evidence>
<keyword evidence="2 4" id="KW-0863">Zinc-finger</keyword>
<proteinExistence type="predicted"/>
<keyword evidence="6" id="KW-1185">Reference proteome</keyword>
<dbReference type="PANTHER" id="PTHR31973:SF187">
    <property type="entry name" value="MUTATOR TRANSPOSASE MUDRA PROTEIN"/>
    <property type="match status" value="1"/>
</dbReference>
<feature type="domain" description="SWIM-type" evidence="5">
    <location>
        <begin position="154"/>
        <end position="186"/>
    </location>
</feature>
<evidence type="ECO:0000313" key="7">
    <source>
        <dbReference type="RefSeq" id="XP_022155156.1"/>
    </source>
</evidence>
<dbReference type="SMART" id="SM00575">
    <property type="entry name" value="ZnF_PMZ"/>
    <property type="match status" value="1"/>
</dbReference>
<keyword evidence="1" id="KW-0479">Metal-binding</keyword>
<evidence type="ECO:0000256" key="3">
    <source>
        <dbReference type="ARBA" id="ARBA00022833"/>
    </source>
</evidence>
<dbReference type="PANTHER" id="PTHR31973">
    <property type="entry name" value="POLYPROTEIN, PUTATIVE-RELATED"/>
    <property type="match status" value="1"/>
</dbReference>
<dbReference type="Pfam" id="PF04434">
    <property type="entry name" value="SWIM"/>
    <property type="match status" value="1"/>
</dbReference>
<keyword evidence="3" id="KW-0862">Zinc</keyword>
<dbReference type="InterPro" id="IPR006564">
    <property type="entry name" value="Znf_PMZ"/>
</dbReference>
<organism evidence="6 7">
    <name type="scientific">Momordica charantia</name>
    <name type="common">Bitter gourd</name>
    <name type="synonym">Balsam pear</name>
    <dbReference type="NCBI Taxonomy" id="3673"/>
    <lineage>
        <taxon>Eukaryota</taxon>
        <taxon>Viridiplantae</taxon>
        <taxon>Streptophyta</taxon>
        <taxon>Embryophyta</taxon>
        <taxon>Tracheophyta</taxon>
        <taxon>Spermatophyta</taxon>
        <taxon>Magnoliopsida</taxon>
        <taxon>eudicotyledons</taxon>
        <taxon>Gunneridae</taxon>
        <taxon>Pentapetalae</taxon>
        <taxon>rosids</taxon>
        <taxon>fabids</taxon>
        <taxon>Cucurbitales</taxon>
        <taxon>Cucurbitaceae</taxon>
        <taxon>Momordiceae</taxon>
        <taxon>Momordica</taxon>
    </lineage>
</organism>
<dbReference type="PROSITE" id="PS50966">
    <property type="entry name" value="ZF_SWIM"/>
    <property type="match status" value="1"/>
</dbReference>
<dbReference type="GeneID" id="111022299"/>